<name>A0A9P5AXC9_9HYPO</name>
<evidence type="ECO:0000313" key="3">
    <source>
        <dbReference type="Proteomes" id="UP000737391"/>
    </source>
</evidence>
<dbReference type="EMBL" id="LUFC02001931">
    <property type="protein sequence ID" value="KAF4473167.1"/>
    <property type="molecule type" value="Genomic_DNA"/>
</dbReference>
<reference evidence="2" key="1">
    <citation type="submission" date="2020-01" db="EMBL/GenBank/DDBJ databases">
        <title>Identification and distribution of gene clusters putatively required for synthesis of sphingolipid metabolism inhibitors in phylogenetically diverse species of the filamentous fungus Fusarium.</title>
        <authorList>
            <person name="Kim H.-S."/>
            <person name="Busman M."/>
            <person name="Brown D.W."/>
            <person name="Divon H."/>
            <person name="Uhlig S."/>
            <person name="Proctor R.H."/>
        </authorList>
    </citation>
    <scope>NUCLEOTIDE SEQUENCE</scope>
    <source>
        <strain evidence="2">NRRL 31653</strain>
    </source>
</reference>
<comment type="caution">
    <text evidence="2">The sequence shown here is derived from an EMBL/GenBank/DDBJ whole genome shotgun (WGS) entry which is preliminary data.</text>
</comment>
<proteinExistence type="predicted"/>
<organism evidence="2 3">
    <name type="scientific">Fusarium agapanthi</name>
    <dbReference type="NCBI Taxonomy" id="1803897"/>
    <lineage>
        <taxon>Eukaryota</taxon>
        <taxon>Fungi</taxon>
        <taxon>Dikarya</taxon>
        <taxon>Ascomycota</taxon>
        <taxon>Pezizomycotina</taxon>
        <taxon>Sordariomycetes</taxon>
        <taxon>Hypocreomycetidae</taxon>
        <taxon>Hypocreales</taxon>
        <taxon>Nectriaceae</taxon>
        <taxon>Fusarium</taxon>
        <taxon>Fusarium fujikuroi species complex</taxon>
    </lineage>
</organism>
<keyword evidence="3" id="KW-1185">Reference proteome</keyword>
<evidence type="ECO:0000256" key="1">
    <source>
        <dbReference type="SAM" id="MobiDB-lite"/>
    </source>
</evidence>
<sequence>MRREHTVAKSQAAVVIIRQGLEEVYVDASVAKDPLQRNHGREHQPSGEGMEWLDTVGRVSAIDRQVKALKGYVSPINGYVIDDGSVLGCDVSEGSPRGSEHRGAMIRQLPGRQSLKSC</sequence>
<gene>
    <name evidence="2" type="ORF">FAGAP_13405</name>
</gene>
<protein>
    <submittedName>
        <fullName evidence="2">Uncharacterized protein</fullName>
    </submittedName>
</protein>
<evidence type="ECO:0000313" key="2">
    <source>
        <dbReference type="EMBL" id="KAF4473167.1"/>
    </source>
</evidence>
<dbReference type="AlphaFoldDB" id="A0A9P5AXC9"/>
<feature type="region of interest" description="Disordered" evidence="1">
    <location>
        <begin position="92"/>
        <end position="118"/>
    </location>
</feature>
<dbReference type="Proteomes" id="UP000737391">
    <property type="component" value="Unassembled WGS sequence"/>
</dbReference>
<accession>A0A9P5AXC9</accession>